<dbReference type="RefSeq" id="WP_354009648.1">
    <property type="nucleotide sequence ID" value="NZ_JBEWTA010000001.1"/>
</dbReference>
<protein>
    <submittedName>
        <fullName evidence="2">Uncharacterized protein</fullName>
    </submittedName>
</protein>
<name>A0ABV2SBR3_9GAMM</name>
<dbReference type="EMBL" id="JBEWTB010000002">
    <property type="protein sequence ID" value="MET4755200.1"/>
    <property type="molecule type" value="Genomic_DNA"/>
</dbReference>
<keyword evidence="1" id="KW-1133">Transmembrane helix</keyword>
<keyword evidence="3" id="KW-1185">Reference proteome</keyword>
<evidence type="ECO:0000313" key="3">
    <source>
        <dbReference type="Proteomes" id="UP001549366"/>
    </source>
</evidence>
<reference evidence="2 3" key="1">
    <citation type="submission" date="2024-06" db="EMBL/GenBank/DDBJ databases">
        <title>Genomic Encyclopedia of Type Strains, Phase V (KMG-V): Genome sequencing to study the core and pangenomes of soil and plant-associated prokaryotes.</title>
        <authorList>
            <person name="Whitman W."/>
        </authorList>
    </citation>
    <scope>NUCLEOTIDE SEQUENCE [LARGE SCALE GENOMIC DNA]</scope>
    <source>
        <strain evidence="2 3">NE40</strain>
    </source>
</reference>
<sequence length="414" mass="48345">MNKNKRLKNYPYSIIIALLLLSRALLVQADFEESFYECIYGVGSGGIVCNGIMAMIEAESRKESRGGGQSGHSYKNHAREQIDFFLKKLQDSLPARMPVTHWQLKHYIIASEVSSGLSGMMPGLSRNLEQKIEESDDNGAIRLLSEAISSRIYETLKKTTYTYNLFNEFAIFPWQWSTYPVELYALLPGNPPEKEPLDQKAHTIYELIRTSHGWGSSLSYRATYDTISTANFFYRNARLDLKNYIKLRNRFLDEEQGQFVDQGDLHSLIRFITYVLTAYQYSWLENQYIRWLNDTNTKQKSFEQSIARYSGYVSITSFKLLTQWLNRPESAQVCYHTRCYGVLSYVLWPLNRMSPVNPVNYSKPTGKHPYPVDEYLLHWYLKAWKKHYAAWNAMNDFSSYYTEGYIPDRYDETD</sequence>
<accession>A0ABV2SBR3</accession>
<evidence type="ECO:0000256" key="1">
    <source>
        <dbReference type="SAM" id="Phobius"/>
    </source>
</evidence>
<organism evidence="2 3">
    <name type="scientific">Endozoicomonas lisbonensis</name>
    <dbReference type="NCBI Taxonomy" id="3120522"/>
    <lineage>
        <taxon>Bacteria</taxon>
        <taxon>Pseudomonadati</taxon>
        <taxon>Pseudomonadota</taxon>
        <taxon>Gammaproteobacteria</taxon>
        <taxon>Oceanospirillales</taxon>
        <taxon>Endozoicomonadaceae</taxon>
        <taxon>Endozoicomonas</taxon>
    </lineage>
</organism>
<gene>
    <name evidence="2" type="ORF">V5J35_000392</name>
</gene>
<dbReference type="Proteomes" id="UP001549366">
    <property type="component" value="Unassembled WGS sequence"/>
</dbReference>
<feature type="transmembrane region" description="Helical" evidence="1">
    <location>
        <begin position="39"/>
        <end position="56"/>
    </location>
</feature>
<comment type="caution">
    <text evidence="2">The sequence shown here is derived from an EMBL/GenBank/DDBJ whole genome shotgun (WGS) entry which is preliminary data.</text>
</comment>
<keyword evidence="1" id="KW-0812">Transmembrane</keyword>
<keyword evidence="1" id="KW-0472">Membrane</keyword>
<evidence type="ECO:0000313" key="2">
    <source>
        <dbReference type="EMBL" id="MET4755200.1"/>
    </source>
</evidence>
<proteinExistence type="predicted"/>